<dbReference type="PROSITE" id="PS50212">
    <property type="entry name" value="RASGEF_NTER"/>
    <property type="match status" value="1"/>
</dbReference>
<proteinExistence type="predicted"/>
<dbReference type="InterPro" id="IPR008937">
    <property type="entry name" value="Ras-like_GEF"/>
</dbReference>
<organism evidence="3 4">
    <name type="scientific">Pseudonaja textilis</name>
    <name type="common">Eastern brown snake</name>
    <dbReference type="NCBI Taxonomy" id="8673"/>
    <lineage>
        <taxon>Eukaryota</taxon>
        <taxon>Metazoa</taxon>
        <taxon>Chordata</taxon>
        <taxon>Craniata</taxon>
        <taxon>Vertebrata</taxon>
        <taxon>Euteleostomi</taxon>
        <taxon>Lepidosauria</taxon>
        <taxon>Squamata</taxon>
        <taxon>Bifurcata</taxon>
        <taxon>Unidentata</taxon>
        <taxon>Episquamata</taxon>
        <taxon>Toxicofera</taxon>
        <taxon>Serpentes</taxon>
        <taxon>Colubroidea</taxon>
        <taxon>Elapidae</taxon>
        <taxon>Hydrophiinae</taxon>
        <taxon>Pseudonaja</taxon>
    </lineage>
</organism>
<dbReference type="PANTHER" id="PTHR23113">
    <property type="entry name" value="GUANINE NUCLEOTIDE EXCHANGE FACTOR"/>
    <property type="match status" value="1"/>
</dbReference>
<dbReference type="SUPFAM" id="SSF48366">
    <property type="entry name" value="Ras GEF"/>
    <property type="match status" value="1"/>
</dbReference>
<keyword evidence="4" id="KW-1185">Reference proteome</keyword>
<dbReference type="GO" id="GO:0005085">
    <property type="term" value="F:guanyl-nucleotide exchange factor activity"/>
    <property type="evidence" value="ECO:0007669"/>
    <property type="project" value="UniProtKB-KW"/>
</dbReference>
<dbReference type="InterPro" id="IPR000651">
    <property type="entry name" value="Ras-like_Gua-exchang_fac_N"/>
</dbReference>
<keyword evidence="1" id="KW-0344">Guanine-nucleotide releasing factor</keyword>
<dbReference type="AlphaFoldDB" id="A0A670Z5X8"/>
<sequence length="246" mass="28013">MPQMLSSASMFTSCGFSPHHLHPSKEDDEGGLIFQDGNLTSASLDALIQHLIPTADYYPEKAYIFTFLLSSRLFIEPHELLSRVCHKCIEQQHLDDPVLDKARIRKFGPKILQLLTEWTETFPYDFQEEKMIGCLKDIIDRIAPCDENRFCQHGRHRPEEPPVCLRACPPASQLIVGYLPCMRGERHAHMHRGMWLLGRSHTHAQRLVVQEVACAVGQGCHAHIASWVQACKHVRTCTFGRRHGKG</sequence>
<name>A0A670Z5X8_PSETE</name>
<dbReference type="Ensembl" id="ENSPTXT00000020049.1">
    <property type="protein sequence ID" value="ENSPTXP00000019457.1"/>
    <property type="gene ID" value="ENSPTXG00000013438.1"/>
</dbReference>
<evidence type="ECO:0000313" key="3">
    <source>
        <dbReference type="Ensembl" id="ENSPTXP00000019457.1"/>
    </source>
</evidence>
<dbReference type="Gene3D" id="1.20.870.10">
    <property type="entry name" value="Son of sevenless (SoS) protein Chain: S domain 1"/>
    <property type="match status" value="1"/>
</dbReference>
<dbReference type="CDD" id="cd06224">
    <property type="entry name" value="REM"/>
    <property type="match status" value="1"/>
</dbReference>
<dbReference type="Pfam" id="PF00618">
    <property type="entry name" value="RasGEF_N"/>
    <property type="match status" value="1"/>
</dbReference>
<dbReference type="GeneTree" id="ENSGT00940000161005"/>
<feature type="domain" description="N-terminal Ras-GEF" evidence="2">
    <location>
        <begin position="35"/>
        <end position="162"/>
    </location>
</feature>
<evidence type="ECO:0000256" key="1">
    <source>
        <dbReference type="PROSITE-ProRule" id="PRU00135"/>
    </source>
</evidence>
<reference evidence="3" key="1">
    <citation type="submission" date="2025-08" db="UniProtKB">
        <authorList>
            <consortium name="Ensembl"/>
        </authorList>
    </citation>
    <scope>IDENTIFICATION</scope>
</reference>
<protein>
    <submittedName>
        <fullName evidence="3">RasGEF domain family member 1C</fullName>
    </submittedName>
</protein>
<accession>A0A670Z5X8</accession>
<reference evidence="3" key="2">
    <citation type="submission" date="2025-09" db="UniProtKB">
        <authorList>
            <consortium name="Ensembl"/>
        </authorList>
    </citation>
    <scope>IDENTIFICATION</scope>
</reference>
<dbReference type="PANTHER" id="PTHR23113:SF186">
    <property type="entry name" value="RAS-GEF DOMAIN-CONTAINING FAMILY MEMBER 1C"/>
    <property type="match status" value="1"/>
</dbReference>
<dbReference type="Proteomes" id="UP000472273">
    <property type="component" value="Unplaced"/>
</dbReference>
<dbReference type="GO" id="GO:0005886">
    <property type="term" value="C:plasma membrane"/>
    <property type="evidence" value="ECO:0007669"/>
    <property type="project" value="TreeGrafter"/>
</dbReference>
<dbReference type="GO" id="GO:0007265">
    <property type="term" value="P:Ras protein signal transduction"/>
    <property type="evidence" value="ECO:0007669"/>
    <property type="project" value="TreeGrafter"/>
</dbReference>
<evidence type="ECO:0000313" key="4">
    <source>
        <dbReference type="Proteomes" id="UP000472273"/>
    </source>
</evidence>
<evidence type="ECO:0000259" key="2">
    <source>
        <dbReference type="PROSITE" id="PS50212"/>
    </source>
</evidence>
<dbReference type="InterPro" id="IPR023578">
    <property type="entry name" value="Ras_GEF_dom_sf"/>
</dbReference>